<dbReference type="SUPFAM" id="SSF55729">
    <property type="entry name" value="Acyl-CoA N-acyltransferases (Nat)"/>
    <property type="match status" value="1"/>
</dbReference>
<feature type="domain" description="N-acetyltransferase" evidence="2">
    <location>
        <begin position="6"/>
        <end position="143"/>
    </location>
</feature>
<name>A0A0A1U0I1_ENTIV</name>
<keyword evidence="1" id="KW-0808">Transferase</keyword>
<reference evidence="3 4" key="1">
    <citation type="submission" date="2012-10" db="EMBL/GenBank/DDBJ databases">
        <authorList>
            <person name="Zafar N."/>
            <person name="Inman J."/>
            <person name="Hall N."/>
            <person name="Lorenzi H."/>
            <person name="Caler E."/>
        </authorList>
    </citation>
    <scope>NUCLEOTIDE SEQUENCE [LARGE SCALE GENOMIC DNA]</scope>
    <source>
        <strain evidence="3 4">IP1</strain>
    </source>
</reference>
<comment type="catalytic activity">
    <reaction evidence="1">
        <text>D-glucosamine 6-phosphate + acetyl-CoA = N-acetyl-D-glucosamine 6-phosphate + CoA + H(+)</text>
        <dbReference type="Rhea" id="RHEA:10292"/>
        <dbReference type="ChEBI" id="CHEBI:15378"/>
        <dbReference type="ChEBI" id="CHEBI:57287"/>
        <dbReference type="ChEBI" id="CHEBI:57288"/>
        <dbReference type="ChEBI" id="CHEBI:57513"/>
        <dbReference type="ChEBI" id="CHEBI:58725"/>
        <dbReference type="EC" id="2.3.1.4"/>
    </reaction>
</comment>
<dbReference type="Pfam" id="PF13673">
    <property type="entry name" value="Acetyltransf_10"/>
    <property type="match status" value="1"/>
</dbReference>
<accession>A0A0A1U0I1</accession>
<dbReference type="CDD" id="cd04301">
    <property type="entry name" value="NAT_SF"/>
    <property type="match status" value="1"/>
</dbReference>
<dbReference type="InterPro" id="IPR000182">
    <property type="entry name" value="GNAT_dom"/>
</dbReference>
<dbReference type="EMBL" id="KB206860">
    <property type="protein sequence ID" value="ELP87379.1"/>
    <property type="molecule type" value="Genomic_DNA"/>
</dbReference>
<dbReference type="GO" id="GO:0004343">
    <property type="term" value="F:glucosamine 6-phosphate N-acetyltransferase activity"/>
    <property type="evidence" value="ECO:0007669"/>
    <property type="project" value="UniProtKB-UniRule"/>
</dbReference>
<dbReference type="InterPro" id="IPR039143">
    <property type="entry name" value="GNPNAT1-like"/>
</dbReference>
<dbReference type="AlphaFoldDB" id="A0A0A1U0I1"/>
<keyword evidence="1" id="KW-0012">Acyltransferase</keyword>
<protein>
    <recommendedName>
        <fullName evidence="1">Glucosamine 6-phosphate N-acetyltransferase</fullName>
        <ecNumber evidence="1">2.3.1.4</ecNumber>
    </recommendedName>
</protein>
<dbReference type="KEGG" id="eiv:EIN_096360"/>
<dbReference type="PANTHER" id="PTHR13355:SF11">
    <property type="entry name" value="GLUCOSAMINE 6-PHOSPHATE N-ACETYLTRANSFERASE"/>
    <property type="match status" value="1"/>
</dbReference>
<comment type="similarity">
    <text evidence="1">Belongs to the acetyltransferase family. GNA1 subfamily.</text>
</comment>
<dbReference type="Gene3D" id="3.40.630.30">
    <property type="match status" value="1"/>
</dbReference>
<dbReference type="EC" id="2.3.1.4" evidence="1"/>
<dbReference type="OMA" id="DIPHIDM"/>
<evidence type="ECO:0000256" key="1">
    <source>
        <dbReference type="RuleBase" id="RU365086"/>
    </source>
</evidence>
<dbReference type="InterPro" id="IPR016181">
    <property type="entry name" value="Acyl_CoA_acyltransferase"/>
</dbReference>
<evidence type="ECO:0000259" key="2">
    <source>
        <dbReference type="PROSITE" id="PS51186"/>
    </source>
</evidence>
<dbReference type="GeneID" id="14886446"/>
<dbReference type="OrthoDB" id="329272at2759"/>
<dbReference type="PROSITE" id="PS51186">
    <property type="entry name" value="GNAT"/>
    <property type="match status" value="1"/>
</dbReference>
<dbReference type="VEuPathDB" id="AmoebaDB:EIN_096360"/>
<comment type="pathway">
    <text evidence="1">Nucleotide-sugar biosynthesis; UDP-N-acetyl-alpha-D-glucosamine biosynthesis; N-acetyl-alpha-D-glucosamine 1-phosphate from alpha-D-glucosamine 6-phosphate (route I): step 1/2.</text>
</comment>
<dbReference type="Proteomes" id="UP000014680">
    <property type="component" value="Unassembled WGS sequence"/>
</dbReference>
<proteinExistence type="inferred from homology"/>
<dbReference type="PANTHER" id="PTHR13355">
    <property type="entry name" value="GLUCOSAMINE 6-PHOSPHATE N-ACETYLTRANSFERASE"/>
    <property type="match status" value="1"/>
</dbReference>
<keyword evidence="4" id="KW-1185">Reference proteome</keyword>
<sequence length="143" mass="16987">MEWRIKRYEELTLDELYEICHKRIEVFVCEQHFLCQELDLFDKTCFHVFALFHGKMIAYCRVFQNEKGEWFIGRVLVVQPNRKTGLGLLLMQKAVAHVRSQNENKSIYLHSQCQARPFYEKCGFHAIGDIFDEEGCPHILMVN</sequence>
<dbReference type="GO" id="GO:0006048">
    <property type="term" value="P:UDP-N-acetylglucosamine biosynthetic process"/>
    <property type="evidence" value="ECO:0007669"/>
    <property type="project" value="UniProtKB-UniRule"/>
</dbReference>
<dbReference type="RefSeq" id="XP_004254150.1">
    <property type="nucleotide sequence ID" value="XM_004254102.1"/>
</dbReference>
<evidence type="ECO:0000313" key="4">
    <source>
        <dbReference type="Proteomes" id="UP000014680"/>
    </source>
</evidence>
<gene>
    <name evidence="3" type="ORF">EIN_096360</name>
</gene>
<evidence type="ECO:0000313" key="3">
    <source>
        <dbReference type="EMBL" id="ELP87379.1"/>
    </source>
</evidence>
<organism evidence="3 4">
    <name type="scientific">Entamoeba invadens IP1</name>
    <dbReference type="NCBI Taxonomy" id="370355"/>
    <lineage>
        <taxon>Eukaryota</taxon>
        <taxon>Amoebozoa</taxon>
        <taxon>Evosea</taxon>
        <taxon>Archamoebae</taxon>
        <taxon>Mastigamoebida</taxon>
        <taxon>Entamoebidae</taxon>
        <taxon>Entamoeba</taxon>
    </lineage>
</organism>